<dbReference type="EMBL" id="JAXBLV010000201">
    <property type="protein sequence ID" value="MDY3561890.1"/>
    <property type="molecule type" value="Genomic_DNA"/>
</dbReference>
<dbReference type="RefSeq" id="WP_320688234.1">
    <property type="nucleotide sequence ID" value="NZ_JAXBLV010000201.1"/>
</dbReference>
<proteinExistence type="predicted"/>
<sequence>MATKAELEAGYERYRAACAATTQAEARNDLRGAIRTAETSLPLVHPAMAYRRRYLTAEPIAPTLDVLLRNAPPLFLRASLDAVEAWYLSGTRTERAALPDVPGRLTAARGRLAQAVALWGRLSAVPGVQIDLDPACLTSPEIVRVWLAEGAVTVAPAPGALRYTRTSDPHRPAHGKCSGCGHVVAVPLVRLLDPFPCVACRHTCPFVLTHQLV</sequence>
<gene>
    <name evidence="1" type="ORF">R5W23_003319</name>
</gene>
<keyword evidence="2" id="KW-1185">Reference proteome</keyword>
<dbReference type="Proteomes" id="UP001272242">
    <property type="component" value="Unassembled WGS sequence"/>
</dbReference>
<evidence type="ECO:0000313" key="2">
    <source>
        <dbReference type="Proteomes" id="UP001272242"/>
    </source>
</evidence>
<comment type="caution">
    <text evidence="1">The sequence shown here is derived from an EMBL/GenBank/DDBJ whole genome shotgun (WGS) entry which is preliminary data.</text>
</comment>
<evidence type="ECO:0000313" key="1">
    <source>
        <dbReference type="EMBL" id="MDY3561890.1"/>
    </source>
</evidence>
<name>A0ABU5F3H8_9BACT</name>
<protein>
    <submittedName>
        <fullName evidence="1">Uncharacterized protein</fullName>
    </submittedName>
</protein>
<accession>A0ABU5F3H8</accession>
<organism evidence="1 2">
    <name type="scientific">Gemmata algarum</name>
    <dbReference type="NCBI Taxonomy" id="2975278"/>
    <lineage>
        <taxon>Bacteria</taxon>
        <taxon>Pseudomonadati</taxon>
        <taxon>Planctomycetota</taxon>
        <taxon>Planctomycetia</taxon>
        <taxon>Gemmatales</taxon>
        <taxon>Gemmataceae</taxon>
        <taxon>Gemmata</taxon>
    </lineage>
</organism>
<reference evidence="2" key="1">
    <citation type="journal article" date="2023" name="Mar. Drugs">
        <title>Gemmata algarum, a Novel Planctomycete Isolated from an Algal Mat, Displays Antimicrobial Activity.</title>
        <authorList>
            <person name="Kumar G."/>
            <person name="Kallscheuer N."/>
            <person name="Kashif M."/>
            <person name="Ahamad S."/>
            <person name="Jagadeeshwari U."/>
            <person name="Pannikurungottu S."/>
            <person name="Haufschild T."/>
            <person name="Kabuu M."/>
            <person name="Sasikala C."/>
            <person name="Jogler C."/>
            <person name="Ramana C."/>
        </authorList>
    </citation>
    <scope>NUCLEOTIDE SEQUENCE [LARGE SCALE GENOMIC DNA]</scope>
    <source>
        <strain evidence="2">JC673</strain>
    </source>
</reference>